<gene>
    <name evidence="11 15" type="primary">rlmD</name>
    <name evidence="15" type="ORF">GT360_02615</name>
</gene>
<dbReference type="InterPro" id="IPR012340">
    <property type="entry name" value="NA-bd_OB-fold"/>
</dbReference>
<dbReference type="InterPro" id="IPR030391">
    <property type="entry name" value="MeTrfase_TrmA_CS"/>
</dbReference>
<evidence type="ECO:0000313" key="15">
    <source>
        <dbReference type="EMBL" id="QIA62478.1"/>
    </source>
</evidence>
<dbReference type="SUPFAM" id="SSF50249">
    <property type="entry name" value="Nucleic acid-binding proteins"/>
    <property type="match status" value="1"/>
</dbReference>
<dbReference type="Gene3D" id="2.40.50.140">
    <property type="entry name" value="Nucleic acid-binding proteins"/>
    <property type="match status" value="1"/>
</dbReference>
<dbReference type="GO" id="GO:0070041">
    <property type="term" value="F:rRNA (uridine-C5-)-methyltransferase activity"/>
    <property type="evidence" value="ECO:0007669"/>
    <property type="project" value="UniProtKB-UniRule"/>
</dbReference>
<dbReference type="GO" id="GO:0070475">
    <property type="term" value="P:rRNA base methylation"/>
    <property type="evidence" value="ECO:0007669"/>
    <property type="project" value="TreeGrafter"/>
</dbReference>
<dbReference type="NCBIfam" id="NF009639">
    <property type="entry name" value="PRK13168.1"/>
    <property type="match status" value="1"/>
</dbReference>
<dbReference type="PROSITE" id="PS01231">
    <property type="entry name" value="TRMA_2"/>
    <property type="match status" value="1"/>
</dbReference>
<dbReference type="NCBIfam" id="TIGR00479">
    <property type="entry name" value="rumA"/>
    <property type="match status" value="1"/>
</dbReference>
<dbReference type="FunFam" id="2.40.50.140:FF:000097">
    <property type="entry name" value="23S rRNA (uracil(1939)-C(5))-methyltransferase RlmD"/>
    <property type="match status" value="1"/>
</dbReference>
<evidence type="ECO:0000256" key="1">
    <source>
        <dbReference type="ARBA" id="ARBA00022485"/>
    </source>
</evidence>
<dbReference type="EMBL" id="CP047475">
    <property type="protein sequence ID" value="QIA62478.1"/>
    <property type="molecule type" value="Genomic_DNA"/>
</dbReference>
<feature type="domain" description="TRAM" evidence="14">
    <location>
        <begin position="10"/>
        <end position="69"/>
    </location>
</feature>
<feature type="binding site" evidence="11">
    <location>
        <position position="82"/>
    </location>
    <ligand>
        <name>[4Fe-4S] cluster</name>
        <dbReference type="ChEBI" id="CHEBI:49883"/>
    </ligand>
</feature>
<dbReference type="PROSITE" id="PS51687">
    <property type="entry name" value="SAM_MT_RNA_M5U"/>
    <property type="match status" value="1"/>
</dbReference>
<dbReference type="GO" id="GO:0003723">
    <property type="term" value="F:RNA binding"/>
    <property type="evidence" value="ECO:0007669"/>
    <property type="project" value="InterPro"/>
</dbReference>
<organism evidence="15 16">
    <name type="scientific">Vibrio astriarenae</name>
    <dbReference type="NCBI Taxonomy" id="1481923"/>
    <lineage>
        <taxon>Bacteria</taxon>
        <taxon>Pseudomonadati</taxon>
        <taxon>Pseudomonadota</taxon>
        <taxon>Gammaproteobacteria</taxon>
        <taxon>Vibrionales</taxon>
        <taxon>Vibrionaceae</taxon>
        <taxon>Vibrio</taxon>
    </lineage>
</organism>
<feature type="active site" evidence="13">
    <location>
        <position position="396"/>
    </location>
</feature>
<feature type="active site" description="Nucleophile" evidence="11 12">
    <location>
        <position position="396"/>
    </location>
</feature>
<keyword evidence="3 11" id="KW-0489">Methyltransferase</keyword>
<keyword evidence="6 11" id="KW-0479">Metal-binding</keyword>
<feature type="binding site" evidence="11">
    <location>
        <position position="88"/>
    </location>
    <ligand>
        <name>[4Fe-4S] cluster</name>
        <dbReference type="ChEBI" id="CHEBI:49883"/>
    </ligand>
</feature>
<keyword evidence="16" id="KW-1185">Reference proteome</keyword>
<reference evidence="15 16" key="1">
    <citation type="submission" date="2020-01" db="EMBL/GenBank/DDBJ databases">
        <title>Whole genome and functional gene identification of agarase of Vibrio HN897.</title>
        <authorList>
            <person name="Liu Y."/>
            <person name="Zhao Z."/>
        </authorList>
    </citation>
    <scope>NUCLEOTIDE SEQUENCE [LARGE SCALE GENOMIC DNA]</scope>
    <source>
        <strain evidence="15 16">HN897</strain>
    </source>
</reference>
<evidence type="ECO:0000256" key="2">
    <source>
        <dbReference type="ARBA" id="ARBA00022552"/>
    </source>
</evidence>
<dbReference type="GO" id="GO:0051539">
    <property type="term" value="F:4 iron, 4 sulfur cluster binding"/>
    <property type="evidence" value="ECO:0007669"/>
    <property type="project" value="UniProtKB-KW"/>
</dbReference>
<dbReference type="PROSITE" id="PS01230">
    <property type="entry name" value="TRMA_1"/>
    <property type="match status" value="1"/>
</dbReference>
<proteinExistence type="inferred from homology"/>
<name>A0A7Z2YCN7_9VIBR</name>
<dbReference type="RefSeq" id="WP_164647373.1">
    <property type="nucleotide sequence ID" value="NZ_CP047475.1"/>
</dbReference>
<dbReference type="InterPro" id="IPR002792">
    <property type="entry name" value="TRAM_dom"/>
</dbReference>
<protein>
    <recommendedName>
        <fullName evidence="11">23S rRNA (uracil(1939)-C(5))-methyltransferase RlmD</fullName>
        <ecNumber evidence="11">2.1.1.190</ecNumber>
    </recommendedName>
    <alternativeName>
        <fullName evidence="11">23S rRNA(m5U1939)-methyltransferase</fullName>
    </alternativeName>
</protein>
<feature type="binding site" evidence="11 12">
    <location>
        <position position="322"/>
    </location>
    <ligand>
        <name>S-adenosyl-L-methionine</name>
        <dbReference type="ChEBI" id="CHEBI:59789"/>
    </ligand>
</feature>
<dbReference type="HAMAP" id="MF_01010">
    <property type="entry name" value="23SrRNA_methyltr_RlmD"/>
    <property type="match status" value="1"/>
</dbReference>
<evidence type="ECO:0000256" key="10">
    <source>
        <dbReference type="ARBA" id="ARBA00059995"/>
    </source>
</evidence>
<feature type="binding site" evidence="11 12">
    <location>
        <position position="370"/>
    </location>
    <ligand>
        <name>S-adenosyl-L-methionine</name>
        <dbReference type="ChEBI" id="CHEBI:59789"/>
    </ligand>
</feature>
<feature type="binding site" evidence="11 12">
    <location>
        <position position="301"/>
    </location>
    <ligand>
        <name>S-adenosyl-L-methionine</name>
        <dbReference type="ChEBI" id="CHEBI:59789"/>
    </ligand>
</feature>
<dbReference type="Proteomes" id="UP000464262">
    <property type="component" value="Chromosome 1"/>
</dbReference>
<evidence type="ECO:0000256" key="12">
    <source>
        <dbReference type="PROSITE-ProRule" id="PRU01024"/>
    </source>
</evidence>
<feature type="binding site" evidence="11">
    <location>
        <position position="169"/>
    </location>
    <ligand>
        <name>[4Fe-4S] cluster</name>
        <dbReference type="ChEBI" id="CHEBI:49883"/>
    </ligand>
</feature>
<keyword evidence="2 11" id="KW-0698">rRNA processing</keyword>
<evidence type="ECO:0000256" key="11">
    <source>
        <dbReference type="HAMAP-Rule" id="MF_01010"/>
    </source>
</evidence>
<dbReference type="SUPFAM" id="SSF53335">
    <property type="entry name" value="S-adenosyl-L-methionine-dependent methyltransferases"/>
    <property type="match status" value="1"/>
</dbReference>
<keyword evidence="1 11" id="KW-0004">4Fe-4S</keyword>
<keyword evidence="4 11" id="KW-0808">Transferase</keyword>
<dbReference type="EC" id="2.1.1.190" evidence="11"/>
<evidence type="ECO:0000256" key="13">
    <source>
        <dbReference type="PROSITE-ProRule" id="PRU10015"/>
    </source>
</evidence>
<dbReference type="InterPro" id="IPR001566">
    <property type="entry name" value="23S_rRNA_MeTrfase_RlmD"/>
</dbReference>
<dbReference type="CDD" id="cd02440">
    <property type="entry name" value="AdoMet_MTases"/>
    <property type="match status" value="1"/>
</dbReference>
<dbReference type="InterPro" id="IPR030390">
    <property type="entry name" value="MeTrfase_TrmA_AS"/>
</dbReference>
<keyword evidence="8 11" id="KW-0411">Iron-sulfur</keyword>
<dbReference type="Pfam" id="PF05958">
    <property type="entry name" value="tRNA_U5-meth_tr"/>
    <property type="match status" value="1"/>
</dbReference>
<dbReference type="PANTHER" id="PTHR11061:SF49">
    <property type="entry name" value="23S RRNA (URACIL(1939)-C(5))-METHYLTRANSFERASE RLMD"/>
    <property type="match status" value="1"/>
</dbReference>
<comment type="catalytic activity">
    <reaction evidence="9 11">
        <text>uridine(1939) in 23S rRNA + S-adenosyl-L-methionine = 5-methyluridine(1939) in 23S rRNA + S-adenosyl-L-homocysteine + H(+)</text>
        <dbReference type="Rhea" id="RHEA:42908"/>
        <dbReference type="Rhea" id="RHEA-COMP:10278"/>
        <dbReference type="Rhea" id="RHEA-COMP:10279"/>
        <dbReference type="ChEBI" id="CHEBI:15378"/>
        <dbReference type="ChEBI" id="CHEBI:57856"/>
        <dbReference type="ChEBI" id="CHEBI:59789"/>
        <dbReference type="ChEBI" id="CHEBI:65315"/>
        <dbReference type="ChEBI" id="CHEBI:74447"/>
        <dbReference type="EC" id="2.1.1.190"/>
    </reaction>
</comment>
<feature type="binding site" evidence="11 12">
    <location>
        <position position="272"/>
    </location>
    <ligand>
        <name>S-adenosyl-L-methionine</name>
        <dbReference type="ChEBI" id="CHEBI:59789"/>
    </ligand>
</feature>
<sequence length="438" mass="49454">MARIFQAKKKTPLNTKHFEVNVDKIDHHGTGIAFHNRKPVFIEGALPQEQVLIQLVEEKSKFAKAKLIKVLKPSEKRIEPFCPHYAQCGGCNMQHLASADQREYKAQALIGLFKKIAKQELVLSDVIVDDTPDYRRRVRFSVFWDKKRQQLNFGFRKKQSKQIVDIDACPILARELNHLLPQIQSCLTSFKNPDRLGHVELVQGDNTNIVLVRTIKALAQEDRDQLTEVCESLDVTLYLHQGDEPLERAIGESGYYQEAGAKIPFEPVNFIQVNKKVNEKMVGQALDWLDLKSTDRVLDLFCGLGNFSLPIAKQADSVVGVEGVQSMVDKAKANAELNRLDNVEFYQANLERDVSDKAWAEKQFDKVLLDPARAGAMGIVDHIAKLGAQRVVYVSCNPATLARDSQSLLAQGFTMTRLGMLDMFPHTSHLESMALFER</sequence>
<evidence type="ECO:0000256" key="4">
    <source>
        <dbReference type="ARBA" id="ARBA00022679"/>
    </source>
</evidence>
<dbReference type="InterPro" id="IPR029063">
    <property type="entry name" value="SAM-dependent_MTases_sf"/>
</dbReference>
<evidence type="ECO:0000313" key="16">
    <source>
        <dbReference type="Proteomes" id="UP000464262"/>
    </source>
</evidence>
<comment type="function">
    <text evidence="10 11">Catalyzes the formation of 5-methyl-uridine at position 1939 (m5U1939) in 23S rRNA.</text>
</comment>
<feature type="binding site" evidence="11">
    <location>
        <position position="306"/>
    </location>
    <ligand>
        <name>S-adenosyl-L-methionine</name>
        <dbReference type="ChEBI" id="CHEBI:59789"/>
    </ligand>
</feature>
<evidence type="ECO:0000256" key="8">
    <source>
        <dbReference type="ARBA" id="ARBA00023014"/>
    </source>
</evidence>
<dbReference type="AlphaFoldDB" id="A0A7Z2YCN7"/>
<evidence type="ECO:0000256" key="3">
    <source>
        <dbReference type="ARBA" id="ARBA00022603"/>
    </source>
</evidence>
<feature type="binding site" evidence="11">
    <location>
        <position position="349"/>
    </location>
    <ligand>
        <name>S-adenosyl-L-methionine</name>
        <dbReference type="ChEBI" id="CHEBI:59789"/>
    </ligand>
</feature>
<dbReference type="FunFam" id="3.40.50.150:FF:000009">
    <property type="entry name" value="23S rRNA (Uracil(1939)-C(5))-methyltransferase RlmD"/>
    <property type="match status" value="1"/>
</dbReference>
<dbReference type="Gene3D" id="3.40.50.150">
    <property type="entry name" value="Vaccinia Virus protein VP39"/>
    <property type="match status" value="1"/>
</dbReference>
<dbReference type="PROSITE" id="PS50926">
    <property type="entry name" value="TRAM"/>
    <property type="match status" value="1"/>
</dbReference>
<feature type="binding site" evidence="11">
    <location>
        <position position="91"/>
    </location>
    <ligand>
        <name>[4Fe-4S] cluster</name>
        <dbReference type="ChEBI" id="CHEBI:49883"/>
    </ligand>
</feature>
<dbReference type="PANTHER" id="PTHR11061">
    <property type="entry name" value="RNA M5U METHYLTRANSFERASE"/>
    <property type="match status" value="1"/>
</dbReference>
<keyword evidence="5 11" id="KW-0949">S-adenosyl-L-methionine</keyword>
<evidence type="ECO:0000259" key="14">
    <source>
        <dbReference type="PROSITE" id="PS50926"/>
    </source>
</evidence>
<comment type="similarity">
    <text evidence="11">Belongs to the class I-like SAM-binding methyltransferase superfamily. RNA M5U methyltransferase family. RlmD subfamily.</text>
</comment>
<dbReference type="GO" id="GO:0005506">
    <property type="term" value="F:iron ion binding"/>
    <property type="evidence" value="ECO:0007669"/>
    <property type="project" value="UniProtKB-UniRule"/>
</dbReference>
<dbReference type="KEGG" id="vas:GT360_02615"/>
<dbReference type="Pfam" id="PF01938">
    <property type="entry name" value="TRAM"/>
    <property type="match status" value="1"/>
</dbReference>
<evidence type="ECO:0000256" key="7">
    <source>
        <dbReference type="ARBA" id="ARBA00023004"/>
    </source>
</evidence>
<evidence type="ECO:0000256" key="6">
    <source>
        <dbReference type="ARBA" id="ARBA00022723"/>
    </source>
</evidence>
<accession>A0A7Z2YCN7</accession>
<evidence type="ECO:0000256" key="9">
    <source>
        <dbReference type="ARBA" id="ARBA00052756"/>
    </source>
</evidence>
<evidence type="ECO:0000256" key="5">
    <source>
        <dbReference type="ARBA" id="ARBA00022691"/>
    </source>
</evidence>
<dbReference type="Gene3D" id="2.40.50.1070">
    <property type="match status" value="1"/>
</dbReference>
<keyword evidence="7 11" id="KW-0408">Iron</keyword>
<dbReference type="InterPro" id="IPR010280">
    <property type="entry name" value="U5_MeTrfase_fam"/>
</dbReference>